<feature type="domain" description="HTH cro/C1-type" evidence="3">
    <location>
        <begin position="25"/>
        <end position="79"/>
    </location>
</feature>
<dbReference type="PROSITE" id="PS50943">
    <property type="entry name" value="HTH_CROC1"/>
    <property type="match status" value="1"/>
</dbReference>
<keyword evidence="5" id="KW-1185">Reference proteome</keyword>
<evidence type="ECO:0000256" key="2">
    <source>
        <dbReference type="SAM" id="Phobius"/>
    </source>
</evidence>
<keyword evidence="2" id="KW-1133">Transmembrane helix</keyword>
<dbReference type="AlphaFoldDB" id="A0A5A5THE8"/>
<dbReference type="Gene3D" id="2.60.120.560">
    <property type="entry name" value="Exo-inulinase, domain 1"/>
    <property type="match status" value="1"/>
</dbReference>
<dbReference type="InterPro" id="IPR001387">
    <property type="entry name" value="Cro/C1-type_HTH"/>
</dbReference>
<dbReference type="Gene3D" id="1.10.260.40">
    <property type="entry name" value="lambda repressor-like DNA-binding domains"/>
    <property type="match status" value="1"/>
</dbReference>
<feature type="compositionally biased region" description="Basic and acidic residues" evidence="1">
    <location>
        <begin position="1"/>
        <end position="14"/>
    </location>
</feature>
<dbReference type="CDD" id="cd00093">
    <property type="entry name" value="HTH_XRE"/>
    <property type="match status" value="1"/>
</dbReference>
<comment type="caution">
    <text evidence="4">The sequence shown here is derived from an EMBL/GenBank/DDBJ whole genome shotgun (WGS) entry which is preliminary data.</text>
</comment>
<keyword evidence="2" id="KW-0812">Transmembrane</keyword>
<dbReference type="InterPro" id="IPR013320">
    <property type="entry name" value="ConA-like_dom_sf"/>
</dbReference>
<dbReference type="InterPro" id="IPR010982">
    <property type="entry name" value="Lambda_DNA-bd_dom_sf"/>
</dbReference>
<evidence type="ECO:0000313" key="5">
    <source>
        <dbReference type="Proteomes" id="UP000322530"/>
    </source>
</evidence>
<name>A0A5A5THE8_9CHLR</name>
<dbReference type="GO" id="GO:0003677">
    <property type="term" value="F:DNA binding"/>
    <property type="evidence" value="ECO:0007669"/>
    <property type="project" value="InterPro"/>
</dbReference>
<dbReference type="SUPFAM" id="SSF49899">
    <property type="entry name" value="Concanavalin A-like lectins/glucanases"/>
    <property type="match status" value="1"/>
</dbReference>
<reference evidence="4 5" key="1">
    <citation type="submission" date="2019-01" db="EMBL/GenBank/DDBJ databases">
        <title>Draft genome sequence of Dictyobacter sp. Uno17.</title>
        <authorList>
            <person name="Wang C.M."/>
            <person name="Zheng Y."/>
            <person name="Sakai Y."/>
            <person name="Abe K."/>
            <person name="Yokota A."/>
            <person name="Yabe S."/>
        </authorList>
    </citation>
    <scope>NUCLEOTIDE SEQUENCE [LARGE SCALE GENOMIC DNA]</scope>
    <source>
        <strain evidence="4 5">Uno17</strain>
    </source>
</reference>
<evidence type="ECO:0000259" key="3">
    <source>
        <dbReference type="PROSITE" id="PS50943"/>
    </source>
</evidence>
<gene>
    <name evidence="4" type="ORF">KDI_40130</name>
</gene>
<feature type="region of interest" description="Disordered" evidence="1">
    <location>
        <begin position="1"/>
        <end position="22"/>
    </location>
</feature>
<dbReference type="SUPFAM" id="SSF47413">
    <property type="entry name" value="lambda repressor-like DNA-binding domains"/>
    <property type="match status" value="1"/>
</dbReference>
<accession>A0A5A5THE8</accession>
<dbReference type="Proteomes" id="UP000322530">
    <property type="component" value="Unassembled WGS sequence"/>
</dbReference>
<organism evidence="4 5">
    <name type="scientific">Dictyobacter arantiisoli</name>
    <dbReference type="NCBI Taxonomy" id="2014874"/>
    <lineage>
        <taxon>Bacteria</taxon>
        <taxon>Bacillati</taxon>
        <taxon>Chloroflexota</taxon>
        <taxon>Ktedonobacteria</taxon>
        <taxon>Ktedonobacterales</taxon>
        <taxon>Dictyobacteraceae</taxon>
        <taxon>Dictyobacter</taxon>
    </lineage>
</organism>
<proteinExistence type="predicted"/>
<keyword evidence="2" id="KW-0472">Membrane</keyword>
<dbReference type="OrthoDB" id="8020935at2"/>
<dbReference type="Pfam" id="PF01381">
    <property type="entry name" value="HTH_3"/>
    <property type="match status" value="1"/>
</dbReference>
<evidence type="ECO:0000313" key="4">
    <source>
        <dbReference type="EMBL" id="GCF10449.1"/>
    </source>
</evidence>
<dbReference type="EMBL" id="BIXY01000070">
    <property type="protein sequence ID" value="GCF10449.1"/>
    <property type="molecule type" value="Genomic_DNA"/>
</dbReference>
<dbReference type="SMART" id="SM00530">
    <property type="entry name" value="HTH_XRE"/>
    <property type="match status" value="1"/>
</dbReference>
<protein>
    <recommendedName>
        <fullName evidence="3">HTH cro/C1-type domain-containing protein</fullName>
    </recommendedName>
</protein>
<sequence length="365" mass="40702">MQGAGDKERVEQQKPLKKRTFPEQLKYQRELRGWSQAKMAEEIGATPNRISSWERGIALPGAYLREQLCLRLDMNAQELGLLAMIEEDLSAASESVSSVQQQMLAPPIDIPDPSEVSQKQLSDRASASHSVGVKRISRLRAILTVVIVLLVSLLIIVWSGPLNAIFNPNATNPYPPHSGQLILNDTLQNQNNTENWQEGTNSQQASCIFEAQGYVAFQPHAGYFHACIAQKTDYTNFTYEVAMTIEQGEFGGIIFRSENSVDSHYYIFRIHTDGSYWLYRFVDSNIEHAILLQHSTTQVFNTGLGKGNVIAVSAQSSTLTFYINRQQVCALQDAAYTHGQIGVFAGSLEQAPSQAIFKDAKVWTR</sequence>
<feature type="transmembrane region" description="Helical" evidence="2">
    <location>
        <begin position="141"/>
        <end position="160"/>
    </location>
</feature>
<evidence type="ECO:0000256" key="1">
    <source>
        <dbReference type="SAM" id="MobiDB-lite"/>
    </source>
</evidence>